<organism evidence="2 3">
    <name type="scientific">Nicotiana attenuata</name>
    <name type="common">Coyote tobacco</name>
    <dbReference type="NCBI Taxonomy" id="49451"/>
    <lineage>
        <taxon>Eukaryota</taxon>
        <taxon>Viridiplantae</taxon>
        <taxon>Streptophyta</taxon>
        <taxon>Embryophyta</taxon>
        <taxon>Tracheophyta</taxon>
        <taxon>Spermatophyta</taxon>
        <taxon>Magnoliopsida</taxon>
        <taxon>eudicotyledons</taxon>
        <taxon>Gunneridae</taxon>
        <taxon>Pentapetalae</taxon>
        <taxon>asterids</taxon>
        <taxon>lamiids</taxon>
        <taxon>Solanales</taxon>
        <taxon>Solanaceae</taxon>
        <taxon>Nicotianoideae</taxon>
        <taxon>Nicotianeae</taxon>
        <taxon>Nicotiana</taxon>
    </lineage>
</organism>
<dbReference type="Proteomes" id="UP000187609">
    <property type="component" value="Unassembled WGS sequence"/>
</dbReference>
<dbReference type="OMA" id="HIPNTTI"/>
<feature type="non-terminal residue" evidence="2">
    <location>
        <position position="1"/>
    </location>
</feature>
<dbReference type="Gene3D" id="3.30.420.10">
    <property type="entry name" value="Ribonuclease H-like superfamily/Ribonuclease H"/>
    <property type="match status" value="1"/>
</dbReference>
<dbReference type="GO" id="GO:0004523">
    <property type="term" value="F:RNA-DNA hybrid ribonuclease activity"/>
    <property type="evidence" value="ECO:0007669"/>
    <property type="project" value="InterPro"/>
</dbReference>
<keyword evidence="3" id="KW-1185">Reference proteome</keyword>
<feature type="domain" description="RNase H type-1" evidence="1">
    <location>
        <begin position="9"/>
        <end position="125"/>
    </location>
</feature>
<accession>A0A1J6IAL0</accession>
<dbReference type="GO" id="GO:0003676">
    <property type="term" value="F:nucleic acid binding"/>
    <property type="evidence" value="ECO:0007669"/>
    <property type="project" value="InterPro"/>
</dbReference>
<evidence type="ECO:0000313" key="2">
    <source>
        <dbReference type="EMBL" id="OIT01610.1"/>
    </source>
</evidence>
<gene>
    <name evidence="2" type="ORF">A4A49_56489</name>
</gene>
<dbReference type="InterPro" id="IPR012337">
    <property type="entry name" value="RNaseH-like_sf"/>
</dbReference>
<dbReference type="InterPro" id="IPR002156">
    <property type="entry name" value="RNaseH_domain"/>
</dbReference>
<dbReference type="InterPro" id="IPR053151">
    <property type="entry name" value="RNase_H-like"/>
</dbReference>
<dbReference type="Gramene" id="OIT01610">
    <property type="protein sequence ID" value="OIT01610"/>
    <property type="gene ID" value="A4A49_56489"/>
</dbReference>
<dbReference type="SMR" id="A0A1J6IAL0"/>
<comment type="caution">
    <text evidence="2">The sequence shown here is derived from an EMBL/GenBank/DDBJ whole genome shotgun (WGS) entry which is preliminary data.</text>
</comment>
<evidence type="ECO:0000259" key="1">
    <source>
        <dbReference type="Pfam" id="PF13456"/>
    </source>
</evidence>
<dbReference type="EMBL" id="MJEQ01037188">
    <property type="protein sequence ID" value="OIT01610.1"/>
    <property type="molecule type" value="Genomic_DNA"/>
</dbReference>
<dbReference type="PANTHER" id="PTHR47723:SF23">
    <property type="entry name" value="REVERSE TRANSCRIPTASE-LIKE PROTEIN"/>
    <property type="match status" value="1"/>
</dbReference>
<dbReference type="PANTHER" id="PTHR47723">
    <property type="entry name" value="OS05G0353850 PROTEIN"/>
    <property type="match status" value="1"/>
</dbReference>
<name>A0A1J6IAL0_NICAT</name>
<dbReference type="InterPro" id="IPR036397">
    <property type="entry name" value="RNaseH_sf"/>
</dbReference>
<dbReference type="AlphaFoldDB" id="A0A1J6IAL0"/>
<dbReference type="SUPFAM" id="SSF53098">
    <property type="entry name" value="Ribonuclease H-like"/>
    <property type="match status" value="1"/>
</dbReference>
<proteinExistence type="predicted"/>
<sequence length="164" mass="18451">PKLNIYKLNTDGSNSSYLDKNGIGGVIRNHNGDWVLEFCDNIPTQSILSTEMYALLQGLTLARLHNLIPIQVKIDAKEVITILCNDNLPFANLSHDRRHLLGMLHDPQLTHAYREQNRLADKLASLGSLLEGTNDIVVLHNPPPFVEQILEEDKLGLPRFRLTP</sequence>
<protein>
    <recommendedName>
        <fullName evidence="1">RNase H type-1 domain-containing protein</fullName>
    </recommendedName>
</protein>
<dbReference type="Pfam" id="PF13456">
    <property type="entry name" value="RVT_3"/>
    <property type="match status" value="1"/>
</dbReference>
<dbReference type="InterPro" id="IPR044730">
    <property type="entry name" value="RNase_H-like_dom_plant"/>
</dbReference>
<reference evidence="2" key="1">
    <citation type="submission" date="2016-11" db="EMBL/GenBank/DDBJ databases">
        <title>The genome of Nicotiana attenuata.</title>
        <authorList>
            <person name="Xu S."/>
            <person name="Brockmoeller T."/>
            <person name="Gaquerel E."/>
            <person name="Navarro A."/>
            <person name="Kuhl H."/>
            <person name="Gase K."/>
            <person name="Ling Z."/>
            <person name="Zhou W."/>
            <person name="Kreitzer C."/>
            <person name="Stanke M."/>
            <person name="Tang H."/>
            <person name="Lyons E."/>
            <person name="Pandey P."/>
            <person name="Pandey S.P."/>
            <person name="Timmermann B."/>
            <person name="Baldwin I.T."/>
        </authorList>
    </citation>
    <scope>NUCLEOTIDE SEQUENCE [LARGE SCALE GENOMIC DNA]</scope>
    <source>
        <strain evidence="2">UT</strain>
    </source>
</reference>
<dbReference type="CDD" id="cd06222">
    <property type="entry name" value="RNase_H_like"/>
    <property type="match status" value="1"/>
</dbReference>
<feature type="non-terminal residue" evidence="2">
    <location>
        <position position="164"/>
    </location>
</feature>
<evidence type="ECO:0000313" key="3">
    <source>
        <dbReference type="Proteomes" id="UP000187609"/>
    </source>
</evidence>